<evidence type="ECO:0000256" key="11">
    <source>
        <dbReference type="ARBA" id="ARBA00022989"/>
    </source>
</evidence>
<dbReference type="GO" id="GO:0005886">
    <property type="term" value="C:plasma membrane"/>
    <property type="evidence" value="ECO:0007669"/>
    <property type="project" value="UniProtKB-SubCell"/>
</dbReference>
<evidence type="ECO:0000313" key="17">
    <source>
        <dbReference type="Proteomes" id="UP000184241"/>
    </source>
</evidence>
<dbReference type="Pfam" id="PF00512">
    <property type="entry name" value="HisKA"/>
    <property type="match status" value="1"/>
</dbReference>
<dbReference type="PROSITE" id="PS50109">
    <property type="entry name" value="HIS_KIN"/>
    <property type="match status" value="1"/>
</dbReference>
<dbReference type="InterPro" id="IPR003594">
    <property type="entry name" value="HATPase_dom"/>
</dbReference>
<accession>A0A1M5ZYM0</accession>
<evidence type="ECO:0000256" key="8">
    <source>
        <dbReference type="ARBA" id="ARBA00022741"/>
    </source>
</evidence>
<feature type="transmembrane region" description="Helical" evidence="14">
    <location>
        <begin position="12"/>
        <end position="44"/>
    </location>
</feature>
<comment type="catalytic activity">
    <reaction evidence="1">
        <text>ATP + protein L-histidine = ADP + protein N-phospho-L-histidine.</text>
        <dbReference type="EC" id="2.7.13.3"/>
    </reaction>
</comment>
<dbReference type="InterPro" id="IPR036097">
    <property type="entry name" value="HisK_dim/P_sf"/>
</dbReference>
<keyword evidence="9" id="KW-0418">Kinase</keyword>
<dbReference type="Proteomes" id="UP000184241">
    <property type="component" value="Unassembled WGS sequence"/>
</dbReference>
<dbReference type="InterPro" id="IPR004358">
    <property type="entry name" value="Sig_transdc_His_kin-like_C"/>
</dbReference>
<name>A0A1M5ZYM0_9CLOT</name>
<dbReference type="InterPro" id="IPR050398">
    <property type="entry name" value="HssS/ArlS-like"/>
</dbReference>
<gene>
    <name evidence="16" type="ORF">SAMN02745941_03532</name>
</gene>
<evidence type="ECO:0000313" key="16">
    <source>
        <dbReference type="EMBL" id="SHI29246.1"/>
    </source>
</evidence>
<dbReference type="SUPFAM" id="SSF55874">
    <property type="entry name" value="ATPase domain of HSP90 chaperone/DNA topoisomerase II/histidine kinase"/>
    <property type="match status" value="1"/>
</dbReference>
<sequence length="368" mass="42868">MKKSDIYKHELLLLSMFIYPVLLTGLIFLMSLIIWKAFLFFIVSDNSTLTMYIYKFRLLLNFDLIKNIFAIFIFLFSFHMISKNKIIYFLEISNQVKDMSNGNFKARIPVNPKLSLGGFAKNINTIMSKFNDAILEERKSEQTKRDLITNISHDLRTPLTSIIGYLELVDSDKYKDELTLRHYTNIAYLKSKRLKFLIDDLFELTTLNNYGLKLSKENINLIELLNQITLENRLNFRKANMECRLYFPDEKIFIFGDVNKLVRAFENLITNCIKHSKSSPFIDIYVHKDFDKVILKFINYGEPIPAIDIPFIFERFYRVEKSRSEESGGSGLGLAIAKNIIELHEGNIAVESSIEETSFIITFPISSK</sequence>
<dbReference type="Pfam" id="PF02518">
    <property type="entry name" value="HATPase_c"/>
    <property type="match status" value="1"/>
</dbReference>
<evidence type="ECO:0000256" key="1">
    <source>
        <dbReference type="ARBA" id="ARBA00000085"/>
    </source>
</evidence>
<keyword evidence="7 14" id="KW-0812">Transmembrane</keyword>
<dbReference type="SMART" id="SM00388">
    <property type="entry name" value="HisKA"/>
    <property type="match status" value="1"/>
</dbReference>
<keyword evidence="12" id="KW-0902">Two-component regulatory system</keyword>
<protein>
    <recommendedName>
        <fullName evidence="3">histidine kinase</fullName>
        <ecNumber evidence="3">2.7.13.3</ecNumber>
    </recommendedName>
</protein>
<dbReference type="AlphaFoldDB" id="A0A1M5ZYM0"/>
<organism evidence="16 17">
    <name type="scientific">Clostridium intestinale DSM 6191</name>
    <dbReference type="NCBI Taxonomy" id="1121320"/>
    <lineage>
        <taxon>Bacteria</taxon>
        <taxon>Bacillati</taxon>
        <taxon>Bacillota</taxon>
        <taxon>Clostridia</taxon>
        <taxon>Eubacteriales</taxon>
        <taxon>Clostridiaceae</taxon>
        <taxon>Clostridium</taxon>
    </lineage>
</organism>
<keyword evidence="4" id="KW-1003">Cell membrane</keyword>
<reference evidence="16 17" key="1">
    <citation type="submission" date="2016-11" db="EMBL/GenBank/DDBJ databases">
        <authorList>
            <person name="Jaros S."/>
            <person name="Januszkiewicz K."/>
            <person name="Wedrychowicz H."/>
        </authorList>
    </citation>
    <scope>NUCLEOTIDE SEQUENCE [LARGE SCALE GENOMIC DNA]</scope>
    <source>
        <strain evidence="16 17">DSM 6191</strain>
    </source>
</reference>
<dbReference type="InterPro" id="IPR003661">
    <property type="entry name" value="HisK_dim/P_dom"/>
</dbReference>
<evidence type="ECO:0000256" key="4">
    <source>
        <dbReference type="ARBA" id="ARBA00022475"/>
    </source>
</evidence>
<evidence type="ECO:0000256" key="2">
    <source>
        <dbReference type="ARBA" id="ARBA00004651"/>
    </source>
</evidence>
<dbReference type="GO" id="GO:0005524">
    <property type="term" value="F:ATP binding"/>
    <property type="evidence" value="ECO:0007669"/>
    <property type="project" value="UniProtKB-KW"/>
</dbReference>
<dbReference type="CDD" id="cd00082">
    <property type="entry name" value="HisKA"/>
    <property type="match status" value="1"/>
</dbReference>
<dbReference type="EC" id="2.7.13.3" evidence="3"/>
<dbReference type="EMBL" id="FQXU01000012">
    <property type="protein sequence ID" value="SHI29246.1"/>
    <property type="molecule type" value="Genomic_DNA"/>
</dbReference>
<dbReference type="PANTHER" id="PTHR45528">
    <property type="entry name" value="SENSOR HISTIDINE KINASE CPXA"/>
    <property type="match status" value="1"/>
</dbReference>
<keyword evidence="6" id="KW-0808">Transferase</keyword>
<evidence type="ECO:0000256" key="6">
    <source>
        <dbReference type="ARBA" id="ARBA00022679"/>
    </source>
</evidence>
<evidence type="ECO:0000256" key="9">
    <source>
        <dbReference type="ARBA" id="ARBA00022777"/>
    </source>
</evidence>
<feature type="domain" description="Histidine kinase" evidence="15">
    <location>
        <begin position="150"/>
        <end position="367"/>
    </location>
</feature>
<dbReference type="FunFam" id="3.30.565.10:FF:000013">
    <property type="entry name" value="Two-component sensor histidine kinase"/>
    <property type="match status" value="1"/>
</dbReference>
<dbReference type="InterPro" id="IPR005467">
    <property type="entry name" value="His_kinase_dom"/>
</dbReference>
<dbReference type="CDD" id="cd00075">
    <property type="entry name" value="HATPase"/>
    <property type="match status" value="1"/>
</dbReference>
<dbReference type="SUPFAM" id="SSF47384">
    <property type="entry name" value="Homodimeric domain of signal transducing histidine kinase"/>
    <property type="match status" value="1"/>
</dbReference>
<dbReference type="FunFam" id="1.10.287.130:FF:000008">
    <property type="entry name" value="Two-component sensor histidine kinase"/>
    <property type="match status" value="1"/>
</dbReference>
<dbReference type="PANTHER" id="PTHR45528:SF1">
    <property type="entry name" value="SENSOR HISTIDINE KINASE CPXA"/>
    <property type="match status" value="1"/>
</dbReference>
<evidence type="ECO:0000256" key="5">
    <source>
        <dbReference type="ARBA" id="ARBA00022553"/>
    </source>
</evidence>
<evidence type="ECO:0000256" key="10">
    <source>
        <dbReference type="ARBA" id="ARBA00022840"/>
    </source>
</evidence>
<keyword evidence="11 14" id="KW-1133">Transmembrane helix</keyword>
<dbReference type="GO" id="GO:0000155">
    <property type="term" value="F:phosphorelay sensor kinase activity"/>
    <property type="evidence" value="ECO:0007669"/>
    <property type="project" value="InterPro"/>
</dbReference>
<dbReference type="Gene3D" id="1.10.287.130">
    <property type="match status" value="1"/>
</dbReference>
<keyword evidence="13 14" id="KW-0472">Membrane</keyword>
<evidence type="ECO:0000256" key="7">
    <source>
        <dbReference type="ARBA" id="ARBA00022692"/>
    </source>
</evidence>
<dbReference type="RefSeq" id="WP_073021635.1">
    <property type="nucleotide sequence ID" value="NZ_FQXU01000012.1"/>
</dbReference>
<dbReference type="PRINTS" id="PR00344">
    <property type="entry name" value="BCTRLSENSOR"/>
</dbReference>
<dbReference type="SMART" id="SM00387">
    <property type="entry name" value="HATPase_c"/>
    <property type="match status" value="1"/>
</dbReference>
<evidence type="ECO:0000256" key="3">
    <source>
        <dbReference type="ARBA" id="ARBA00012438"/>
    </source>
</evidence>
<keyword evidence="5" id="KW-0597">Phosphoprotein</keyword>
<keyword evidence="8" id="KW-0547">Nucleotide-binding</keyword>
<comment type="subcellular location">
    <subcellularLocation>
        <location evidence="2">Cell membrane</location>
        <topology evidence="2">Multi-pass membrane protein</topology>
    </subcellularLocation>
</comment>
<keyword evidence="10" id="KW-0067">ATP-binding</keyword>
<evidence type="ECO:0000256" key="13">
    <source>
        <dbReference type="ARBA" id="ARBA00023136"/>
    </source>
</evidence>
<evidence type="ECO:0000259" key="15">
    <source>
        <dbReference type="PROSITE" id="PS50109"/>
    </source>
</evidence>
<feature type="transmembrane region" description="Helical" evidence="14">
    <location>
        <begin position="64"/>
        <end position="81"/>
    </location>
</feature>
<evidence type="ECO:0000256" key="14">
    <source>
        <dbReference type="SAM" id="Phobius"/>
    </source>
</evidence>
<dbReference type="InterPro" id="IPR036890">
    <property type="entry name" value="HATPase_C_sf"/>
</dbReference>
<proteinExistence type="predicted"/>
<dbReference type="Gene3D" id="3.30.565.10">
    <property type="entry name" value="Histidine kinase-like ATPase, C-terminal domain"/>
    <property type="match status" value="1"/>
</dbReference>
<evidence type="ECO:0000256" key="12">
    <source>
        <dbReference type="ARBA" id="ARBA00023012"/>
    </source>
</evidence>